<keyword evidence="2" id="KW-0472">Membrane</keyword>
<protein>
    <submittedName>
        <fullName evidence="6">ABC transporter ATP-binding protein</fullName>
    </submittedName>
</protein>
<dbReference type="SUPFAM" id="SSF52540">
    <property type="entry name" value="P-loop containing nucleoside triphosphate hydrolases"/>
    <property type="match status" value="1"/>
</dbReference>
<dbReference type="Pfam" id="PF00005">
    <property type="entry name" value="ABC_tran"/>
    <property type="match status" value="1"/>
</dbReference>
<name>A0ABU8XBR2_9BURK</name>
<dbReference type="InterPro" id="IPR027417">
    <property type="entry name" value="P-loop_NTPase"/>
</dbReference>
<evidence type="ECO:0000259" key="5">
    <source>
        <dbReference type="PROSITE" id="PS50893"/>
    </source>
</evidence>
<feature type="domain" description="ABC transporter" evidence="5">
    <location>
        <begin position="7"/>
        <end position="242"/>
    </location>
</feature>
<dbReference type="Pfam" id="PF12399">
    <property type="entry name" value="BCA_ABC_TP_C"/>
    <property type="match status" value="1"/>
</dbReference>
<keyword evidence="4 6" id="KW-0067">ATP-binding</keyword>
<keyword evidence="3" id="KW-0547">Nucleotide-binding</keyword>
<dbReference type="Proteomes" id="UP001367030">
    <property type="component" value="Unassembled WGS sequence"/>
</dbReference>
<dbReference type="PANTHER" id="PTHR45772:SF7">
    <property type="entry name" value="AMINO ACID ABC TRANSPORTER ATP-BINDING PROTEIN"/>
    <property type="match status" value="1"/>
</dbReference>
<keyword evidence="2" id="KW-1003">Cell membrane</keyword>
<dbReference type="SMART" id="SM00382">
    <property type="entry name" value="AAA"/>
    <property type="match status" value="1"/>
</dbReference>
<comment type="caution">
    <text evidence="6">The sequence shown here is derived from an EMBL/GenBank/DDBJ whole genome shotgun (WGS) entry which is preliminary data.</text>
</comment>
<sequence>MTTQHLLEVTDLSVRFGGLVAVDAVSATLAAGELVGIIGPNGAGKTTFFNAVSGVIAPSAGRIVVNGDELTGRAPHHFAAHGIARTFQTPRVFADMRVIDNVRFGTQFAGRHRSAPAGLATEQEILAMLGLEALATQRAGDITPSQQRLLEIGLALGTRPRVLLLDEVAAGLTEAEVDAMARRIRRLRDEWQLSVIWIEHAVSTLLRYVERVMVLHQGRKIADGTPSEVVRNAEVIEAYLGDEMVTEAGP</sequence>
<evidence type="ECO:0000256" key="2">
    <source>
        <dbReference type="ARBA" id="ARBA00022475"/>
    </source>
</evidence>
<evidence type="ECO:0000256" key="1">
    <source>
        <dbReference type="ARBA" id="ARBA00022448"/>
    </source>
</evidence>
<organism evidence="6 7">
    <name type="scientific">Variovorax robiniae</name>
    <dbReference type="NCBI Taxonomy" id="1836199"/>
    <lineage>
        <taxon>Bacteria</taxon>
        <taxon>Pseudomonadati</taxon>
        <taxon>Pseudomonadota</taxon>
        <taxon>Betaproteobacteria</taxon>
        <taxon>Burkholderiales</taxon>
        <taxon>Comamonadaceae</taxon>
        <taxon>Variovorax</taxon>
    </lineage>
</organism>
<gene>
    <name evidence="6" type="ORF">WKW79_21470</name>
</gene>
<dbReference type="PROSITE" id="PS50893">
    <property type="entry name" value="ABC_TRANSPORTER_2"/>
    <property type="match status" value="1"/>
</dbReference>
<keyword evidence="7" id="KW-1185">Reference proteome</keyword>
<dbReference type="CDD" id="cd03219">
    <property type="entry name" value="ABC_Mj1267_LivG_branched"/>
    <property type="match status" value="1"/>
</dbReference>
<evidence type="ECO:0000256" key="3">
    <source>
        <dbReference type="ARBA" id="ARBA00022741"/>
    </source>
</evidence>
<dbReference type="GO" id="GO:0005524">
    <property type="term" value="F:ATP binding"/>
    <property type="evidence" value="ECO:0007669"/>
    <property type="project" value="UniProtKB-KW"/>
</dbReference>
<evidence type="ECO:0000313" key="6">
    <source>
        <dbReference type="EMBL" id="MEJ8857161.1"/>
    </source>
</evidence>
<dbReference type="EMBL" id="JBBKZS010000009">
    <property type="protein sequence ID" value="MEJ8857161.1"/>
    <property type="molecule type" value="Genomic_DNA"/>
</dbReference>
<dbReference type="PANTHER" id="PTHR45772">
    <property type="entry name" value="CONSERVED COMPONENT OF ABC TRANSPORTER FOR NATURAL AMINO ACIDS-RELATED"/>
    <property type="match status" value="1"/>
</dbReference>
<dbReference type="Gene3D" id="3.40.50.300">
    <property type="entry name" value="P-loop containing nucleotide triphosphate hydrolases"/>
    <property type="match status" value="1"/>
</dbReference>
<accession>A0ABU8XBR2</accession>
<dbReference type="InterPro" id="IPR051120">
    <property type="entry name" value="ABC_AA/LPS_Transport"/>
</dbReference>
<reference evidence="6 7" key="1">
    <citation type="submission" date="2024-03" db="EMBL/GenBank/DDBJ databases">
        <title>Novel species of the genus Variovorax.</title>
        <authorList>
            <person name="Liu Q."/>
            <person name="Xin Y.-H."/>
        </authorList>
    </citation>
    <scope>NUCLEOTIDE SEQUENCE [LARGE SCALE GENOMIC DNA]</scope>
    <source>
        <strain evidence="6 7">KACC 18901</strain>
    </source>
</reference>
<dbReference type="InterPro" id="IPR003439">
    <property type="entry name" value="ABC_transporter-like_ATP-bd"/>
</dbReference>
<keyword evidence="1" id="KW-0813">Transport</keyword>
<evidence type="ECO:0000256" key="4">
    <source>
        <dbReference type="ARBA" id="ARBA00022840"/>
    </source>
</evidence>
<dbReference type="RefSeq" id="WP_340337232.1">
    <property type="nucleotide sequence ID" value="NZ_JBBKZS010000009.1"/>
</dbReference>
<dbReference type="InterPro" id="IPR032823">
    <property type="entry name" value="BCA_ABC_TP_C"/>
</dbReference>
<dbReference type="InterPro" id="IPR003593">
    <property type="entry name" value="AAA+_ATPase"/>
</dbReference>
<evidence type="ECO:0000313" key="7">
    <source>
        <dbReference type="Proteomes" id="UP001367030"/>
    </source>
</evidence>
<proteinExistence type="predicted"/>